<keyword evidence="15" id="KW-1185">Reference proteome</keyword>
<evidence type="ECO:0000256" key="5">
    <source>
        <dbReference type="ARBA" id="ARBA00022475"/>
    </source>
</evidence>
<proteinExistence type="inferred from homology"/>
<dbReference type="GO" id="GO:0033214">
    <property type="term" value="P:siderophore-iron import into cell"/>
    <property type="evidence" value="ECO:0007669"/>
    <property type="project" value="TreeGrafter"/>
</dbReference>
<evidence type="ECO:0000256" key="1">
    <source>
        <dbReference type="ARBA" id="ARBA00004651"/>
    </source>
</evidence>
<feature type="transmembrane region" description="Helical" evidence="13">
    <location>
        <begin position="12"/>
        <end position="32"/>
    </location>
</feature>
<dbReference type="CDD" id="cd06550">
    <property type="entry name" value="TM_ABC_iron-siderophores_like"/>
    <property type="match status" value="1"/>
</dbReference>
<feature type="transmembrane region" description="Helical" evidence="13">
    <location>
        <begin position="65"/>
        <end position="86"/>
    </location>
</feature>
<keyword evidence="6 13" id="KW-0812">Transmembrane</keyword>
<feature type="transmembrane region" description="Helical" evidence="13">
    <location>
        <begin position="122"/>
        <end position="140"/>
    </location>
</feature>
<dbReference type="EMBL" id="JWHR01000029">
    <property type="protein sequence ID" value="KHS58537.1"/>
    <property type="molecule type" value="Genomic_DNA"/>
</dbReference>
<evidence type="ECO:0000256" key="7">
    <source>
        <dbReference type="ARBA" id="ARBA00022989"/>
    </source>
</evidence>
<dbReference type="InterPro" id="IPR037294">
    <property type="entry name" value="ABC_BtuC-like"/>
</dbReference>
<keyword evidence="9 13" id="KW-0472">Membrane</keyword>
<accession>A0A0B3W7Z9</accession>
<feature type="transmembrane region" description="Helical" evidence="13">
    <location>
        <begin position="98"/>
        <end position="116"/>
    </location>
</feature>
<reference evidence="14 15" key="1">
    <citation type="submission" date="2014-12" db="EMBL/GenBank/DDBJ databases">
        <title>Draft genome sequence of Terrisporobacter sp. 08-306576, isolated from the blood culture of a bacteremia patient.</title>
        <authorList>
            <person name="Lund L.C."/>
            <person name="Sydenham T.V."/>
            <person name="Hogh S.V."/>
            <person name="Skov M.N."/>
            <person name="Kemp M."/>
            <person name="Justesen U.S."/>
        </authorList>
    </citation>
    <scope>NUCLEOTIDE SEQUENCE [LARGE SCALE GENOMIC DNA]</scope>
    <source>
        <strain evidence="14 15">08-306576</strain>
    </source>
</reference>
<comment type="similarity">
    <text evidence="2">Belongs to the binding-protein-dependent transport system permease family. FecCD subfamily.</text>
</comment>
<dbReference type="GO" id="GO:0022857">
    <property type="term" value="F:transmembrane transporter activity"/>
    <property type="evidence" value="ECO:0007669"/>
    <property type="project" value="InterPro"/>
</dbReference>
<evidence type="ECO:0000256" key="11">
    <source>
        <dbReference type="ARBA" id="ARBA00031149"/>
    </source>
</evidence>
<dbReference type="OrthoDB" id="9792889at2"/>
<evidence type="ECO:0000313" key="14">
    <source>
        <dbReference type="EMBL" id="KHS58537.1"/>
    </source>
</evidence>
<feature type="transmembrane region" description="Helical" evidence="13">
    <location>
        <begin position="237"/>
        <end position="264"/>
    </location>
</feature>
<dbReference type="Pfam" id="PF01032">
    <property type="entry name" value="FecCD"/>
    <property type="match status" value="1"/>
</dbReference>
<dbReference type="PANTHER" id="PTHR30472:SF21">
    <property type="entry name" value="HEME-IRON TRANSPORT SYSTEM PERMEASE PROTEIN ISDF-RELATED"/>
    <property type="match status" value="1"/>
</dbReference>
<organism evidence="14 15">
    <name type="scientific">Terrisporobacter othiniensis</name>
    <dbReference type="NCBI Taxonomy" id="1577792"/>
    <lineage>
        <taxon>Bacteria</taxon>
        <taxon>Bacillati</taxon>
        <taxon>Bacillota</taxon>
        <taxon>Clostridia</taxon>
        <taxon>Peptostreptococcales</taxon>
        <taxon>Peptostreptococcaceae</taxon>
        <taxon>Terrisporobacter</taxon>
    </lineage>
</organism>
<feature type="transmembrane region" description="Helical" evidence="13">
    <location>
        <begin position="305"/>
        <end position="325"/>
    </location>
</feature>
<evidence type="ECO:0000256" key="6">
    <source>
        <dbReference type="ARBA" id="ARBA00022692"/>
    </source>
</evidence>
<dbReference type="GO" id="GO:0005886">
    <property type="term" value="C:plasma membrane"/>
    <property type="evidence" value="ECO:0007669"/>
    <property type="project" value="UniProtKB-SubCell"/>
</dbReference>
<comment type="subcellular location">
    <subcellularLocation>
        <location evidence="1">Cell membrane</location>
        <topology evidence="1">Multi-pass membrane protein</topology>
    </subcellularLocation>
</comment>
<dbReference type="PANTHER" id="PTHR30472">
    <property type="entry name" value="FERRIC ENTEROBACTIN TRANSPORT SYSTEM PERMEASE PROTEIN"/>
    <property type="match status" value="1"/>
</dbReference>
<evidence type="ECO:0000313" key="15">
    <source>
        <dbReference type="Proteomes" id="UP000031189"/>
    </source>
</evidence>
<feature type="transmembrane region" description="Helical" evidence="13">
    <location>
        <begin position="147"/>
        <end position="167"/>
    </location>
</feature>
<protein>
    <recommendedName>
        <fullName evidence="3">Probable heme-iron transport system permease protein IsdF</fullName>
    </recommendedName>
    <alternativeName>
        <fullName evidence="12">Iron-regulated surface determinant protein F</fullName>
    </alternativeName>
    <alternativeName>
        <fullName evidence="11">Staphylococcal iron-regulated protein G</fullName>
    </alternativeName>
</protein>
<dbReference type="RefSeq" id="WP_039678278.1">
    <property type="nucleotide sequence ID" value="NZ_JAWGXO010000004.1"/>
</dbReference>
<dbReference type="Gene3D" id="1.10.3470.10">
    <property type="entry name" value="ABC transporter involved in vitamin B12 uptake, BtuC"/>
    <property type="match status" value="1"/>
</dbReference>
<evidence type="ECO:0000256" key="13">
    <source>
        <dbReference type="SAM" id="Phobius"/>
    </source>
</evidence>
<dbReference type="InterPro" id="IPR000522">
    <property type="entry name" value="ABC_transptr_permease_BtuC"/>
</dbReference>
<gene>
    <name evidence="14" type="ORF">QX51_02185</name>
</gene>
<evidence type="ECO:0000256" key="4">
    <source>
        <dbReference type="ARBA" id="ARBA00022448"/>
    </source>
</evidence>
<evidence type="ECO:0000256" key="8">
    <source>
        <dbReference type="ARBA" id="ARBA00023004"/>
    </source>
</evidence>
<comment type="function">
    <text evidence="10">Part of the binding-protein-dependent transport system for heme-iron. Responsible for the translocation of the substrate across the membrane.</text>
</comment>
<comment type="caution">
    <text evidence="14">The sequence shown here is derived from an EMBL/GenBank/DDBJ whole genome shotgun (WGS) entry which is preliminary data.</text>
</comment>
<evidence type="ECO:0000256" key="12">
    <source>
        <dbReference type="ARBA" id="ARBA00031465"/>
    </source>
</evidence>
<dbReference type="FunFam" id="1.10.3470.10:FF:000001">
    <property type="entry name" value="Vitamin B12 ABC transporter permease BtuC"/>
    <property type="match status" value="1"/>
</dbReference>
<dbReference type="SUPFAM" id="SSF81345">
    <property type="entry name" value="ABC transporter involved in vitamin B12 uptake, BtuC"/>
    <property type="match status" value="1"/>
</dbReference>
<dbReference type="Proteomes" id="UP000031189">
    <property type="component" value="Unassembled WGS sequence"/>
</dbReference>
<dbReference type="AlphaFoldDB" id="A0A0B3W7Z9"/>
<keyword evidence="8" id="KW-0408">Iron</keyword>
<evidence type="ECO:0000256" key="9">
    <source>
        <dbReference type="ARBA" id="ARBA00023136"/>
    </source>
</evidence>
<feature type="transmembrane region" description="Helical" evidence="13">
    <location>
        <begin position="276"/>
        <end position="293"/>
    </location>
</feature>
<evidence type="ECO:0000256" key="3">
    <source>
        <dbReference type="ARBA" id="ARBA00018524"/>
    </source>
</evidence>
<name>A0A0B3W7Z9_9FIRM</name>
<dbReference type="STRING" id="1577792.QX51_02185"/>
<sequence>MSNKSLDRKKTLYIVASIIFLFAVSLISMKLGSLDISYSELLKGLFTNSSEGNMSIIRELRFPRIIIAILVGGNLAICGVLLQVVVKNPLADPGITGISAGASLVAVLIMVLFPALNNLKSILAFGGGLMSALLVFSIAYDKGFSPLRIILAGVAINAMLSAMSSILTTVNSNGISSVTNWLNGSLATVTWSDTKMLAIYSLIGVLISFTLRQTCNLMSLGDKTAKSLGVDINKQRIIISSVAVFLASISTGVAGIISFVGLIVPHIGRFLIGSDHKYLIPFSFTMGAMLLLIADTMGRCLFVPYEIPVGIVMSVIGGPFFIFLLRRSIKKC</sequence>
<evidence type="ECO:0000256" key="2">
    <source>
        <dbReference type="ARBA" id="ARBA00007935"/>
    </source>
</evidence>
<keyword evidence="4" id="KW-0813">Transport</keyword>
<keyword evidence="5" id="KW-1003">Cell membrane</keyword>
<evidence type="ECO:0000256" key="10">
    <source>
        <dbReference type="ARBA" id="ARBA00025320"/>
    </source>
</evidence>
<keyword evidence="7 13" id="KW-1133">Transmembrane helix</keyword>